<keyword evidence="2" id="KW-0472">Membrane</keyword>
<accession>A0ABD5S604</accession>
<keyword evidence="5" id="KW-1185">Reference proteome</keyword>
<feature type="domain" description="YdbS-like PH" evidence="3">
    <location>
        <begin position="62"/>
        <end position="122"/>
    </location>
</feature>
<evidence type="ECO:0000313" key="4">
    <source>
        <dbReference type="EMBL" id="MFC6727005.1"/>
    </source>
</evidence>
<feature type="transmembrane region" description="Helical" evidence="2">
    <location>
        <begin position="14"/>
        <end position="33"/>
    </location>
</feature>
<dbReference type="Proteomes" id="UP001596328">
    <property type="component" value="Unassembled WGS sequence"/>
</dbReference>
<organism evidence="4 5">
    <name type="scientific">Halobium palmae</name>
    <dbReference type="NCBI Taxonomy" id="1776492"/>
    <lineage>
        <taxon>Archaea</taxon>
        <taxon>Methanobacteriati</taxon>
        <taxon>Methanobacteriota</taxon>
        <taxon>Stenosarchaea group</taxon>
        <taxon>Halobacteria</taxon>
        <taxon>Halobacteriales</taxon>
        <taxon>Haloferacaceae</taxon>
        <taxon>Halobium</taxon>
    </lineage>
</organism>
<reference evidence="4 5" key="1">
    <citation type="journal article" date="2019" name="Int. J. Syst. Evol. Microbiol.">
        <title>The Global Catalogue of Microorganisms (GCM) 10K type strain sequencing project: providing services to taxonomists for standard genome sequencing and annotation.</title>
        <authorList>
            <consortium name="The Broad Institute Genomics Platform"/>
            <consortium name="The Broad Institute Genome Sequencing Center for Infectious Disease"/>
            <person name="Wu L."/>
            <person name="Ma J."/>
        </authorList>
    </citation>
    <scope>NUCLEOTIDE SEQUENCE [LARGE SCALE GENOMIC DNA]</scope>
    <source>
        <strain evidence="4 5">NBRC 111368</strain>
    </source>
</reference>
<protein>
    <submittedName>
        <fullName evidence="4">PH domain-containing protein</fullName>
    </submittedName>
</protein>
<dbReference type="Pfam" id="PF03703">
    <property type="entry name" value="bPH_2"/>
    <property type="match status" value="1"/>
</dbReference>
<keyword evidence="2" id="KW-0812">Transmembrane</keyword>
<dbReference type="AlphaFoldDB" id="A0ABD5S604"/>
<feature type="compositionally biased region" description="Gly residues" evidence="1">
    <location>
        <begin position="146"/>
        <end position="156"/>
    </location>
</feature>
<dbReference type="EMBL" id="JBHSWU010001588">
    <property type="protein sequence ID" value="MFC6727005.1"/>
    <property type="molecule type" value="Genomic_DNA"/>
</dbReference>
<evidence type="ECO:0000256" key="1">
    <source>
        <dbReference type="SAM" id="MobiDB-lite"/>
    </source>
</evidence>
<sequence length="168" mass="18324">EAVVDERDPAQRSALGQAVVSLPFLGGGFYLLYFTDQPYLYPTIPFVVGLYLFSAGLLRYWRNTLTTYFVTNQRVLEEYRFLSLVRNELPLDKIRSVEERRSMWDSLFGLGSVYVRAGSTGGLTVTVGEVYEPTAFADEIRGQLGGGSDADAGGSGPVDAGIDSTTSA</sequence>
<name>A0ABD5S604_9EURY</name>
<feature type="non-terminal residue" evidence="4">
    <location>
        <position position="1"/>
    </location>
</feature>
<evidence type="ECO:0000313" key="5">
    <source>
        <dbReference type="Proteomes" id="UP001596328"/>
    </source>
</evidence>
<feature type="transmembrane region" description="Helical" evidence="2">
    <location>
        <begin position="39"/>
        <end position="58"/>
    </location>
</feature>
<feature type="non-terminal residue" evidence="4">
    <location>
        <position position="168"/>
    </location>
</feature>
<evidence type="ECO:0000259" key="3">
    <source>
        <dbReference type="Pfam" id="PF03703"/>
    </source>
</evidence>
<evidence type="ECO:0000256" key="2">
    <source>
        <dbReference type="SAM" id="Phobius"/>
    </source>
</evidence>
<comment type="caution">
    <text evidence="4">The sequence shown here is derived from an EMBL/GenBank/DDBJ whole genome shotgun (WGS) entry which is preliminary data.</text>
</comment>
<gene>
    <name evidence="4" type="ORF">ACFQE1_22015</name>
</gene>
<proteinExistence type="predicted"/>
<feature type="region of interest" description="Disordered" evidence="1">
    <location>
        <begin position="146"/>
        <end position="168"/>
    </location>
</feature>
<keyword evidence="2" id="KW-1133">Transmembrane helix</keyword>
<dbReference type="InterPro" id="IPR005182">
    <property type="entry name" value="YdbS-like_PH"/>
</dbReference>